<organism evidence="2 3">
    <name type="scientific">Ahrensia marina</name>
    <dbReference type="NCBI Taxonomy" id="1514904"/>
    <lineage>
        <taxon>Bacteria</taxon>
        <taxon>Pseudomonadati</taxon>
        <taxon>Pseudomonadota</taxon>
        <taxon>Alphaproteobacteria</taxon>
        <taxon>Hyphomicrobiales</taxon>
        <taxon>Ahrensiaceae</taxon>
        <taxon>Ahrensia</taxon>
    </lineage>
</organism>
<dbReference type="PATRIC" id="fig|1514904.3.peg.841"/>
<feature type="transmembrane region" description="Helical" evidence="1">
    <location>
        <begin position="27"/>
        <end position="54"/>
    </location>
</feature>
<name>A0A0M9GMG7_9HYPH</name>
<dbReference type="InterPro" id="IPR010865">
    <property type="entry name" value="DUF1499"/>
</dbReference>
<gene>
    <name evidence="2" type="ORF">SU32_10045</name>
</gene>
<evidence type="ECO:0008006" key="4">
    <source>
        <dbReference type="Google" id="ProtNLM"/>
    </source>
</evidence>
<evidence type="ECO:0000256" key="1">
    <source>
        <dbReference type="SAM" id="Phobius"/>
    </source>
</evidence>
<protein>
    <recommendedName>
        <fullName evidence="4">DUF1499 domain-containing protein</fullName>
    </recommendedName>
</protein>
<dbReference type="EMBL" id="JXMU01000013">
    <property type="protein sequence ID" value="KPB01213.1"/>
    <property type="molecule type" value="Genomic_DNA"/>
</dbReference>
<accession>A0A0M9GMG7</accession>
<dbReference type="STRING" id="1514904.SU32_10045"/>
<reference evidence="2 3" key="1">
    <citation type="submission" date="2015-01" db="EMBL/GenBank/DDBJ databases">
        <title>Ahrensia donghaiensis sp. nov., a novel dimethylsulphoniopropionate-cleavage bacterium isolated from seawater and emended descriptions of the genus Ahrensia and Ahrensia kielensis.</title>
        <authorList>
            <person name="Liu J."/>
        </authorList>
    </citation>
    <scope>NUCLEOTIDE SEQUENCE [LARGE SCALE GENOMIC DNA]</scope>
    <source>
        <strain evidence="2 3">LZD062</strain>
    </source>
</reference>
<dbReference type="Proteomes" id="UP000038011">
    <property type="component" value="Unassembled WGS sequence"/>
</dbReference>
<dbReference type="AlphaFoldDB" id="A0A0M9GMG7"/>
<evidence type="ECO:0000313" key="2">
    <source>
        <dbReference type="EMBL" id="KPB01213.1"/>
    </source>
</evidence>
<evidence type="ECO:0000313" key="3">
    <source>
        <dbReference type="Proteomes" id="UP000038011"/>
    </source>
</evidence>
<keyword evidence="3" id="KW-1185">Reference proteome</keyword>
<comment type="caution">
    <text evidence="2">The sequence shown here is derived from an EMBL/GenBank/DDBJ whole genome shotgun (WGS) entry which is preliminary data.</text>
</comment>
<keyword evidence="1" id="KW-1133">Transmembrane helix</keyword>
<feature type="transmembrane region" description="Helical" evidence="1">
    <location>
        <begin position="66"/>
        <end position="86"/>
    </location>
</feature>
<proteinExistence type="predicted"/>
<keyword evidence="1" id="KW-0812">Transmembrane</keyword>
<dbReference type="Pfam" id="PF07386">
    <property type="entry name" value="DUF1499"/>
    <property type="match status" value="1"/>
</dbReference>
<keyword evidence="1" id="KW-0472">Membrane</keyword>
<sequence>MRVALFTPVLAILSVLAHRGSSVDTFGFLVLLAVIALLGLITLVLVIVAFHSLWTYGKRGGRRATWALILTAIVLAPFVYAATLWFTAPLQADLSTDLIDPPVFRSELAEYGDSAASIVAGELRDGYPAITGRQYEAPLEIVLDAVLTQGELFGWRVVDRSGRIGADDELLVEFMHHTTLLAFPIETVVRITDEGDTSYLDIRSNMPDLIHDLGTNARIITEFLREIDLTLVGQVGG</sequence>